<dbReference type="GO" id="GO:0016020">
    <property type="term" value="C:membrane"/>
    <property type="evidence" value="ECO:0007669"/>
    <property type="project" value="UniProtKB-SubCell"/>
</dbReference>
<keyword evidence="13" id="KW-1185">Reference proteome</keyword>
<evidence type="ECO:0000256" key="10">
    <source>
        <dbReference type="ARBA" id="ARBA00023136"/>
    </source>
</evidence>
<gene>
    <name evidence="12" type="primary">CYP88D6</name>
    <name evidence="12" type="ORF">SDJN03_03553</name>
</gene>
<sequence length="503" mass="57070">MRCRLFLSNSQPNPHTWTWIFGYASSELSPEFTFFYLGFSETLTNGVSSLDTAAVTISLPAIWAGLSSELFSPFLKLSDRVDPTPLFITLPPRMYRTHLFGSPSVIVTVPEVCRHVLMNDEQFVFGYSKATRILTGSKALNSVPKPEHRRLRRLIASLISGNEALSLYIGHVEGIVVTCLEEWGSMKEPVEFLSEMKTVAFKVLLHIFIGANSAAFIDKMEKLYNDFHLGFMSTAVDIPGTTFSRALKARNELIRIFEKVLEEKRENLKNKVEENRKKDMADLLLEVRDEDGEGLDDGCIIDLLIGFFFAGHETSAHTIMRAIMFLSENPETLLKAKAEQEQIVNARPADAQHKGLTMKEIKQMEYLSKVMDETLRKTSLAFTLSRETKVDVNLNGYTIPKGWKILVWTRAVHMNPEIYENPYKFDPSRWDNPKRRAGSFIPFGAGMRLCPGIDLSKLEIAIFLHYFIHGGFRLERVNPNCPENHLPLPTPTDNCLARVVRDS</sequence>
<dbReference type="InterPro" id="IPR001128">
    <property type="entry name" value="Cyt_P450"/>
</dbReference>
<feature type="non-terminal residue" evidence="12">
    <location>
        <position position="1"/>
    </location>
</feature>
<dbReference type="Pfam" id="PF00067">
    <property type="entry name" value="p450"/>
    <property type="match status" value="1"/>
</dbReference>
<evidence type="ECO:0000256" key="2">
    <source>
        <dbReference type="ARBA" id="ARBA00004167"/>
    </source>
</evidence>
<comment type="cofactor">
    <cofactor evidence="1">
        <name>heme</name>
        <dbReference type="ChEBI" id="CHEBI:30413"/>
    </cofactor>
</comment>
<dbReference type="CDD" id="cd11043">
    <property type="entry name" value="CYP90-like"/>
    <property type="match status" value="1"/>
</dbReference>
<keyword evidence="4 11" id="KW-0349">Heme</keyword>
<dbReference type="PROSITE" id="PS00086">
    <property type="entry name" value="CYTOCHROME_P450"/>
    <property type="match status" value="1"/>
</dbReference>
<dbReference type="GO" id="GO:0020037">
    <property type="term" value="F:heme binding"/>
    <property type="evidence" value="ECO:0007669"/>
    <property type="project" value="InterPro"/>
</dbReference>
<evidence type="ECO:0000313" key="12">
    <source>
        <dbReference type="EMBL" id="KAG6606236.1"/>
    </source>
</evidence>
<evidence type="ECO:0000256" key="1">
    <source>
        <dbReference type="ARBA" id="ARBA00001971"/>
    </source>
</evidence>
<evidence type="ECO:0000256" key="4">
    <source>
        <dbReference type="ARBA" id="ARBA00022617"/>
    </source>
</evidence>
<comment type="similarity">
    <text evidence="3 11">Belongs to the cytochrome P450 family.</text>
</comment>
<dbReference type="GO" id="GO:0005506">
    <property type="term" value="F:iron ion binding"/>
    <property type="evidence" value="ECO:0007669"/>
    <property type="project" value="InterPro"/>
</dbReference>
<dbReference type="GO" id="GO:0016132">
    <property type="term" value="P:brassinosteroid biosynthetic process"/>
    <property type="evidence" value="ECO:0007669"/>
    <property type="project" value="TreeGrafter"/>
</dbReference>
<dbReference type="EMBL" id="JAGKQH010000002">
    <property type="protein sequence ID" value="KAG6606236.1"/>
    <property type="molecule type" value="Genomic_DNA"/>
</dbReference>
<evidence type="ECO:0000256" key="3">
    <source>
        <dbReference type="ARBA" id="ARBA00010617"/>
    </source>
</evidence>
<evidence type="ECO:0000256" key="8">
    <source>
        <dbReference type="ARBA" id="ARBA00023002"/>
    </source>
</evidence>
<protein>
    <submittedName>
        <fullName evidence="12">Beta-amyrin 11-oxidase</fullName>
    </submittedName>
</protein>
<accession>A0AAV6P1V8</accession>
<dbReference type="Proteomes" id="UP000685013">
    <property type="component" value="Chromosome 2"/>
</dbReference>
<evidence type="ECO:0000256" key="6">
    <source>
        <dbReference type="ARBA" id="ARBA00022723"/>
    </source>
</evidence>
<organism evidence="12 13">
    <name type="scientific">Cucurbita argyrosperma subsp. sororia</name>
    <dbReference type="NCBI Taxonomy" id="37648"/>
    <lineage>
        <taxon>Eukaryota</taxon>
        <taxon>Viridiplantae</taxon>
        <taxon>Streptophyta</taxon>
        <taxon>Embryophyta</taxon>
        <taxon>Tracheophyta</taxon>
        <taxon>Spermatophyta</taxon>
        <taxon>Magnoliopsida</taxon>
        <taxon>eudicotyledons</taxon>
        <taxon>Gunneridae</taxon>
        <taxon>Pentapetalae</taxon>
        <taxon>rosids</taxon>
        <taxon>fabids</taxon>
        <taxon>Cucurbitales</taxon>
        <taxon>Cucurbitaceae</taxon>
        <taxon>Cucurbiteae</taxon>
        <taxon>Cucurbita</taxon>
    </lineage>
</organism>
<evidence type="ECO:0000256" key="9">
    <source>
        <dbReference type="ARBA" id="ARBA00023004"/>
    </source>
</evidence>
<dbReference type="GO" id="GO:0016125">
    <property type="term" value="P:sterol metabolic process"/>
    <property type="evidence" value="ECO:0007669"/>
    <property type="project" value="TreeGrafter"/>
</dbReference>
<evidence type="ECO:0000313" key="13">
    <source>
        <dbReference type="Proteomes" id="UP000685013"/>
    </source>
</evidence>
<dbReference type="GO" id="GO:0010268">
    <property type="term" value="P:brassinosteroid homeostasis"/>
    <property type="evidence" value="ECO:0007669"/>
    <property type="project" value="TreeGrafter"/>
</dbReference>
<dbReference type="GO" id="GO:0051777">
    <property type="term" value="F:ent-kaurenoic acid monooxygenase activity"/>
    <property type="evidence" value="ECO:0007669"/>
    <property type="project" value="TreeGrafter"/>
</dbReference>
<dbReference type="InterPro" id="IPR017972">
    <property type="entry name" value="Cyt_P450_CS"/>
</dbReference>
<keyword evidence="5" id="KW-0812">Transmembrane</keyword>
<dbReference type="PANTHER" id="PTHR24286:SF199">
    <property type="entry name" value="CYTOCHROME P450 88D6"/>
    <property type="match status" value="1"/>
</dbReference>
<keyword evidence="7" id="KW-1133">Transmembrane helix</keyword>
<dbReference type="GO" id="GO:0005783">
    <property type="term" value="C:endoplasmic reticulum"/>
    <property type="evidence" value="ECO:0007669"/>
    <property type="project" value="TreeGrafter"/>
</dbReference>
<keyword evidence="8 11" id="KW-0560">Oxidoreductase</keyword>
<comment type="caution">
    <text evidence="12">The sequence shown here is derived from an EMBL/GenBank/DDBJ whole genome shotgun (WGS) entry which is preliminary data.</text>
</comment>
<evidence type="ECO:0000256" key="11">
    <source>
        <dbReference type="RuleBase" id="RU000461"/>
    </source>
</evidence>
<proteinExistence type="inferred from homology"/>
<keyword evidence="10" id="KW-0472">Membrane</keyword>
<dbReference type="AlphaFoldDB" id="A0AAV6P1V8"/>
<keyword evidence="9 11" id="KW-0408">Iron</keyword>
<reference evidence="12 13" key="1">
    <citation type="journal article" date="2021" name="Hortic Res">
        <title>The domestication of Cucurbita argyrosperma as revealed by the genome of its wild relative.</title>
        <authorList>
            <person name="Barrera-Redondo J."/>
            <person name="Sanchez-de la Vega G."/>
            <person name="Aguirre-Liguori J.A."/>
            <person name="Castellanos-Morales G."/>
            <person name="Gutierrez-Guerrero Y.T."/>
            <person name="Aguirre-Dugua X."/>
            <person name="Aguirre-Planter E."/>
            <person name="Tenaillon M.I."/>
            <person name="Lira-Saade R."/>
            <person name="Eguiarte L.E."/>
        </authorList>
    </citation>
    <scope>NUCLEOTIDE SEQUENCE [LARGE SCALE GENOMIC DNA]</scope>
    <source>
        <strain evidence="12">JBR-2021</strain>
    </source>
</reference>
<keyword evidence="11" id="KW-0503">Monooxygenase</keyword>
<evidence type="ECO:0000256" key="7">
    <source>
        <dbReference type="ARBA" id="ARBA00022989"/>
    </source>
</evidence>
<dbReference type="PANTHER" id="PTHR24286">
    <property type="entry name" value="CYTOCHROME P450 26"/>
    <property type="match status" value="1"/>
</dbReference>
<comment type="subcellular location">
    <subcellularLocation>
        <location evidence="2">Membrane</location>
        <topology evidence="2">Single-pass membrane protein</topology>
    </subcellularLocation>
</comment>
<name>A0AAV6P1V8_9ROSI</name>
<evidence type="ECO:0000256" key="5">
    <source>
        <dbReference type="ARBA" id="ARBA00022692"/>
    </source>
</evidence>
<keyword evidence="6 11" id="KW-0479">Metal-binding</keyword>